<name>A0AAV9ZEB4_9AGAR</name>
<evidence type="ECO:0000313" key="2">
    <source>
        <dbReference type="EMBL" id="KAK6980787.1"/>
    </source>
</evidence>
<feature type="region of interest" description="Disordered" evidence="1">
    <location>
        <begin position="63"/>
        <end position="149"/>
    </location>
</feature>
<gene>
    <name evidence="2" type="ORF">R3P38DRAFT_3118113</name>
</gene>
<feature type="compositionally biased region" description="Polar residues" evidence="1">
    <location>
        <begin position="132"/>
        <end position="149"/>
    </location>
</feature>
<keyword evidence="3" id="KW-1185">Reference proteome</keyword>
<dbReference type="Proteomes" id="UP001362999">
    <property type="component" value="Unassembled WGS sequence"/>
</dbReference>
<feature type="compositionally biased region" description="Polar residues" evidence="1">
    <location>
        <begin position="77"/>
        <end position="92"/>
    </location>
</feature>
<evidence type="ECO:0000313" key="3">
    <source>
        <dbReference type="Proteomes" id="UP001362999"/>
    </source>
</evidence>
<feature type="compositionally biased region" description="Polar residues" evidence="1">
    <location>
        <begin position="101"/>
        <end position="120"/>
    </location>
</feature>
<evidence type="ECO:0000256" key="1">
    <source>
        <dbReference type="SAM" id="MobiDB-lite"/>
    </source>
</evidence>
<accession>A0AAV9ZEB4</accession>
<organism evidence="2 3">
    <name type="scientific">Favolaschia claudopus</name>
    <dbReference type="NCBI Taxonomy" id="2862362"/>
    <lineage>
        <taxon>Eukaryota</taxon>
        <taxon>Fungi</taxon>
        <taxon>Dikarya</taxon>
        <taxon>Basidiomycota</taxon>
        <taxon>Agaricomycotina</taxon>
        <taxon>Agaricomycetes</taxon>
        <taxon>Agaricomycetidae</taxon>
        <taxon>Agaricales</taxon>
        <taxon>Marasmiineae</taxon>
        <taxon>Mycenaceae</taxon>
        <taxon>Favolaschia</taxon>
    </lineage>
</organism>
<proteinExistence type="predicted"/>
<reference evidence="2 3" key="1">
    <citation type="journal article" date="2024" name="J Genomics">
        <title>Draft genome sequencing and assembly of Favolaschia claudopus CIRM-BRFM 2984 isolated from oak limbs.</title>
        <authorList>
            <person name="Navarro D."/>
            <person name="Drula E."/>
            <person name="Chaduli D."/>
            <person name="Cazenave R."/>
            <person name="Ahrendt S."/>
            <person name="Wang J."/>
            <person name="Lipzen A."/>
            <person name="Daum C."/>
            <person name="Barry K."/>
            <person name="Grigoriev I.V."/>
            <person name="Favel A."/>
            <person name="Rosso M.N."/>
            <person name="Martin F."/>
        </authorList>
    </citation>
    <scope>NUCLEOTIDE SEQUENCE [LARGE SCALE GENOMIC DNA]</scope>
    <source>
        <strain evidence="2 3">CIRM-BRFM 2984</strain>
    </source>
</reference>
<dbReference type="AlphaFoldDB" id="A0AAV9ZEB4"/>
<dbReference type="EMBL" id="JAWWNJ010000157">
    <property type="protein sequence ID" value="KAK6980787.1"/>
    <property type="molecule type" value="Genomic_DNA"/>
</dbReference>
<sequence>MPDPTYIALIICLIATNFTRITAAFKWISDYLSSLSDEPNERLVPLYDLEGVQIGFVRITDTDDSLCGNRDDHETRSSPNQTFVSKSLSVPNRYSDRQDSPEMSMNQAETSESSAVQTRSTKLKRLEVPSKSLPSSSWDGWPNTETAKW</sequence>
<comment type="caution">
    <text evidence="2">The sequence shown here is derived from an EMBL/GenBank/DDBJ whole genome shotgun (WGS) entry which is preliminary data.</text>
</comment>
<protein>
    <submittedName>
        <fullName evidence="2">Uncharacterized protein</fullName>
    </submittedName>
</protein>